<dbReference type="AlphaFoldDB" id="A0A0F9QD10"/>
<name>A0A0F9QD10_9ZZZZ</name>
<organism evidence="1">
    <name type="scientific">marine sediment metagenome</name>
    <dbReference type="NCBI Taxonomy" id="412755"/>
    <lineage>
        <taxon>unclassified sequences</taxon>
        <taxon>metagenomes</taxon>
        <taxon>ecological metagenomes</taxon>
    </lineage>
</organism>
<gene>
    <name evidence="1" type="ORF">LCGC14_0788580</name>
</gene>
<dbReference type="EMBL" id="LAZR01002075">
    <property type="protein sequence ID" value="KKN34917.1"/>
    <property type="molecule type" value="Genomic_DNA"/>
</dbReference>
<accession>A0A0F9QD10</accession>
<comment type="caution">
    <text evidence="1">The sequence shown here is derived from an EMBL/GenBank/DDBJ whole genome shotgun (WGS) entry which is preliminary data.</text>
</comment>
<evidence type="ECO:0000313" key="1">
    <source>
        <dbReference type="EMBL" id="KKN34917.1"/>
    </source>
</evidence>
<protein>
    <submittedName>
        <fullName evidence="1">Uncharacterized protein</fullName>
    </submittedName>
</protein>
<sequence>MTTTTNDITREEVVKDISRSTAAYIMRETIKFVDSVDDIIDVAHDVIRHLNRKLNVEV</sequence>
<proteinExistence type="predicted"/>
<reference evidence="1" key="1">
    <citation type="journal article" date="2015" name="Nature">
        <title>Complex archaea that bridge the gap between prokaryotes and eukaryotes.</title>
        <authorList>
            <person name="Spang A."/>
            <person name="Saw J.H."/>
            <person name="Jorgensen S.L."/>
            <person name="Zaremba-Niedzwiedzka K."/>
            <person name="Martijn J."/>
            <person name="Lind A.E."/>
            <person name="van Eijk R."/>
            <person name="Schleper C."/>
            <person name="Guy L."/>
            <person name="Ettema T.J."/>
        </authorList>
    </citation>
    <scope>NUCLEOTIDE SEQUENCE</scope>
</reference>